<gene>
    <name evidence="2" type="ORF">HMPREF9446_02833</name>
</gene>
<feature type="transmembrane region" description="Helical" evidence="1">
    <location>
        <begin position="26"/>
        <end position="46"/>
    </location>
</feature>
<comment type="caution">
    <text evidence="2">The sequence shown here is derived from an EMBL/GenBank/DDBJ whole genome shotgun (WGS) entry which is preliminary data.</text>
</comment>
<keyword evidence="1" id="KW-1133">Transmembrane helix</keyword>
<dbReference type="Proteomes" id="UP000003416">
    <property type="component" value="Unassembled WGS sequence"/>
</dbReference>
<name>F3PVQ5_9BACE</name>
<protein>
    <submittedName>
        <fullName evidence="2">Conserved domain protein</fullName>
    </submittedName>
</protein>
<feature type="non-terminal residue" evidence="2">
    <location>
        <position position="1"/>
    </location>
</feature>
<organism evidence="2 3">
    <name type="scientific">Bacteroides fluxus YIT 12057</name>
    <dbReference type="NCBI Taxonomy" id="763034"/>
    <lineage>
        <taxon>Bacteria</taxon>
        <taxon>Pseudomonadati</taxon>
        <taxon>Bacteroidota</taxon>
        <taxon>Bacteroidia</taxon>
        <taxon>Bacteroidales</taxon>
        <taxon>Bacteroidaceae</taxon>
        <taxon>Bacteroides</taxon>
    </lineage>
</organism>
<dbReference type="EMBL" id="AFBN01000082">
    <property type="protein sequence ID" value="EGF53419.1"/>
    <property type="molecule type" value="Genomic_DNA"/>
</dbReference>
<keyword evidence="1" id="KW-0472">Membrane</keyword>
<keyword evidence="3" id="KW-1185">Reference proteome</keyword>
<feature type="transmembrane region" description="Helical" evidence="1">
    <location>
        <begin position="151"/>
        <end position="173"/>
    </location>
</feature>
<evidence type="ECO:0000256" key="1">
    <source>
        <dbReference type="SAM" id="Phobius"/>
    </source>
</evidence>
<dbReference type="HOGENOM" id="CLU_1484947_0_0_10"/>
<dbReference type="AlphaFoldDB" id="F3PVQ5"/>
<evidence type="ECO:0000313" key="2">
    <source>
        <dbReference type="EMBL" id="EGF53419.1"/>
    </source>
</evidence>
<dbReference type="GeneID" id="86051390"/>
<reference evidence="2 3" key="1">
    <citation type="submission" date="2011-02" db="EMBL/GenBank/DDBJ databases">
        <authorList>
            <person name="Weinstock G."/>
            <person name="Sodergren E."/>
            <person name="Clifton S."/>
            <person name="Fulton L."/>
            <person name="Fulton B."/>
            <person name="Courtney L."/>
            <person name="Fronick C."/>
            <person name="Harrison M."/>
            <person name="Strong C."/>
            <person name="Farmer C."/>
            <person name="Delahaunty K."/>
            <person name="Markovic C."/>
            <person name="Hall O."/>
            <person name="Minx P."/>
            <person name="Tomlinson C."/>
            <person name="Mitreva M."/>
            <person name="Hou S."/>
            <person name="Chen J."/>
            <person name="Wollam A."/>
            <person name="Pepin K.H."/>
            <person name="Johnson M."/>
            <person name="Bhonagiri V."/>
            <person name="Zhang X."/>
            <person name="Suruliraj S."/>
            <person name="Warren W."/>
            <person name="Chinwalla A."/>
            <person name="Mardis E.R."/>
            <person name="Wilson R.K."/>
        </authorList>
    </citation>
    <scope>NUCLEOTIDE SEQUENCE [LARGE SCALE GENOMIC DNA]</scope>
    <source>
        <strain evidence="2 3">YIT 12057</strain>
    </source>
</reference>
<evidence type="ECO:0000313" key="3">
    <source>
        <dbReference type="Proteomes" id="UP000003416"/>
    </source>
</evidence>
<proteinExistence type="predicted"/>
<sequence length="182" mass="20406">GGGGGVIVMIISTTGYYWNELSPYRLPLFTDTALTSVGFVYTGHLIKIFFENIKFKTCIATFIIALIMFVLMHSLYGGTWSMQSNSYGMNILAGYGQAILGSTALIALCRMFTFSIPLINFVGKNSLIVLCWHMYLLMGMGLVVKTMKIDLTMGAIFIFVMISILFYPLIFVIKKVFKFIYN</sequence>
<accession>F3PVQ5</accession>
<dbReference type="RefSeq" id="WP_009126072.1">
    <property type="nucleotide sequence ID" value="NZ_GL882676.1"/>
</dbReference>
<feature type="transmembrane region" description="Helical" evidence="1">
    <location>
        <begin position="98"/>
        <end position="119"/>
    </location>
</feature>
<feature type="transmembrane region" description="Helical" evidence="1">
    <location>
        <begin position="58"/>
        <end position="78"/>
    </location>
</feature>
<dbReference type="STRING" id="763034.HMPREF9446_02833"/>
<keyword evidence="1" id="KW-0812">Transmembrane</keyword>